<gene>
    <name evidence="9" type="primary">MED5</name>
    <name evidence="11" type="ORF">INT43_003307</name>
</gene>
<keyword evidence="7 9" id="KW-0539">Nucleus</keyword>
<evidence type="ECO:0000256" key="10">
    <source>
        <dbReference type="SAM" id="MobiDB-lite"/>
    </source>
</evidence>
<comment type="subunit">
    <text evidence="9">Component of the Mediator complex.</text>
</comment>
<evidence type="ECO:0000256" key="7">
    <source>
        <dbReference type="ARBA" id="ARBA00023242"/>
    </source>
</evidence>
<keyword evidence="5 9" id="KW-0010">Activator</keyword>
<dbReference type="GO" id="GO:0006357">
    <property type="term" value="P:regulation of transcription by RNA polymerase II"/>
    <property type="evidence" value="ECO:0007669"/>
    <property type="project" value="InterPro"/>
</dbReference>
<dbReference type="PANTHER" id="PTHR35784">
    <property type="entry name" value="MEDIATOR OF RNA POLYMERASE II TRANSCRIPTION SUBUNIT 5"/>
    <property type="match status" value="1"/>
</dbReference>
<evidence type="ECO:0000256" key="9">
    <source>
        <dbReference type="RuleBase" id="RU364142"/>
    </source>
</evidence>
<keyword evidence="12" id="KW-1185">Reference proteome</keyword>
<evidence type="ECO:0000256" key="5">
    <source>
        <dbReference type="ARBA" id="ARBA00023159"/>
    </source>
</evidence>
<evidence type="ECO:0000256" key="6">
    <source>
        <dbReference type="ARBA" id="ARBA00023163"/>
    </source>
</evidence>
<evidence type="ECO:0000313" key="12">
    <source>
        <dbReference type="Proteomes" id="UP000654370"/>
    </source>
</evidence>
<dbReference type="GO" id="GO:0003712">
    <property type="term" value="F:transcription coregulator activity"/>
    <property type="evidence" value="ECO:0007669"/>
    <property type="project" value="InterPro"/>
</dbReference>
<evidence type="ECO:0000313" key="11">
    <source>
        <dbReference type="EMBL" id="KAG2178054.1"/>
    </source>
</evidence>
<dbReference type="PANTHER" id="PTHR35784:SF1">
    <property type="entry name" value="MEDIATOR OF RNA POLYMERASE II TRANSCRIPTION SUBUNIT 5"/>
    <property type="match status" value="1"/>
</dbReference>
<keyword evidence="4 9" id="KW-0805">Transcription regulation</keyword>
<evidence type="ECO:0000256" key="2">
    <source>
        <dbReference type="ARBA" id="ARBA00008782"/>
    </source>
</evidence>
<name>A0A8H7PR98_MORIS</name>
<keyword evidence="6 9" id="KW-0804">Transcription</keyword>
<dbReference type="Pfam" id="PF08689">
    <property type="entry name" value="Med5"/>
    <property type="match status" value="1"/>
</dbReference>
<comment type="caution">
    <text evidence="11">The sequence shown here is derived from an EMBL/GenBank/DDBJ whole genome shotgun (WGS) entry which is preliminary data.</text>
</comment>
<feature type="compositionally biased region" description="Basic and acidic residues" evidence="10">
    <location>
        <begin position="478"/>
        <end position="490"/>
    </location>
</feature>
<dbReference type="AlphaFoldDB" id="A0A8H7PR98"/>
<sequence length="1246" mass="138252">MSNALEDLLRQSYARRLSSQQWARFTDQYLLTSETDLTPDLCELLLKQTFSSISSETSLIQKYLQFALLQYNGALDENSSKATTDGSLIPFHIFLGKISKFPRSTVMNQPRQWTTLLNMVNVAVSKTTLSTLIAPAAEDMQTVLVHDILLLLSDIIAHELHQEPAQSDQTDQMLQEENQWQGGINLQREQSTLLVPSMANVNASQMSFDPEATLDMDMLESTQILEDEETKPMSDFNVPEMMGNRKDDDSKPSCCHRNAIIAASIFLSCLADENVLNLLKGEGAQDLKSKLMSTLLLDNPTPSSSTIGNNAKVQQLFVSVKQLTDTLSEKHKIVHMKYHELEDEGTARAMPSAGLMGLMYHLTQIRPSLTDADVVERMIKLQRIKGAFDESFYLELWLAALTGLAEVCSGCNGDQEGEIDSSSIKTKPLHTCTLKSVTSQCLWKNLVLIKLPSLIQQFQQEKTSLTDATDLNSDEIDNEQHNLNGEDKGPKPNALESSLFELRAFSGLLNACSFNSCCFKAFAPASWSESNSSTANADEDDLMLMLNDMSDVDDGLNTPAVIKAVKSESTQDIFKLIVQVCRMNGFVRPEIAKQLQRTVKSLDNQLVLGKSEATDDMSSILDTSMLDFSDGLTADNSIRKDVEPGNEDDYNFITQNIEQRIKTLEENPTTAYTTDLIKIALLSTSHLKTVTDFLLTFIRQKADLLDLRSIAPICEAIPLTPCILDVIFEIYQPTDLLGPLELLCNDWNRSNYSMDMEGSNDFGGQAQDMDDLQSSFEDFGKVWYLVNLTICKFDLSGDLSSVFSNPSGYCYSFFLQYPAVYDSGMADDHIDQFISTWMSALFGNDGISDALLRSSTPQLLIKVAPTLFERSIYAYEAGEMELQNLLGGFAYFKEKFLSYVLVPSAISWLCTEILYNKSVAAITIVRDLFQCEDIPDIFVLLSASQLLSTFAALDIDYVPQEAISGDSDIQNSGKDSLEPQARDIYSRILASCQRQHIGDREVNAATPDNLFSRTRDMLRYIVKSGRSMYMRDVEADTYASAHQQDSLPDISGHYLDMSMFKAALEIGGKRWFLQSIVEEVLQAGQAGGAVRAAELGSCLVATPLSMSANAQSNTLDILRCLLVDIVPSVLASSSPVNHSFFQGQTLGVFISDCMVLTKGFSTNSAATTYAQTVESIIAQFLRQLRAIAKLRLKKRSSENQPKSPNSLGPFASCSDEIIKSPLFRGVIKGLKSNTVLLEKWPNFIVN</sequence>
<dbReference type="Proteomes" id="UP000654370">
    <property type="component" value="Unassembled WGS sequence"/>
</dbReference>
<reference evidence="11" key="1">
    <citation type="submission" date="2020-12" db="EMBL/GenBank/DDBJ databases">
        <title>Metabolic potential, ecology and presence of endohyphal bacteria is reflected in genomic diversity of Mucoromycotina.</title>
        <authorList>
            <person name="Muszewska A."/>
            <person name="Okrasinska A."/>
            <person name="Steczkiewicz K."/>
            <person name="Drgas O."/>
            <person name="Orlowska M."/>
            <person name="Perlinska-Lenart U."/>
            <person name="Aleksandrzak-Piekarczyk T."/>
            <person name="Szatraj K."/>
            <person name="Zielenkiewicz U."/>
            <person name="Pilsyk S."/>
            <person name="Malc E."/>
            <person name="Mieczkowski P."/>
            <person name="Kruszewska J.S."/>
            <person name="Biernat P."/>
            <person name="Pawlowska J."/>
        </authorList>
    </citation>
    <scope>NUCLEOTIDE SEQUENCE</scope>
    <source>
        <strain evidence="11">WA0000067209</strain>
    </source>
</reference>
<accession>A0A8H7PR98</accession>
<dbReference type="EMBL" id="JAEPQZ010000008">
    <property type="protein sequence ID" value="KAG2178054.1"/>
    <property type="molecule type" value="Genomic_DNA"/>
</dbReference>
<comment type="similarity">
    <text evidence="2 9">Belongs to the Mediator complex subunit 5 family.</text>
</comment>
<dbReference type="InterPro" id="IPR014801">
    <property type="entry name" value="Mediator_Med5_fun"/>
</dbReference>
<evidence type="ECO:0000256" key="4">
    <source>
        <dbReference type="ARBA" id="ARBA00023015"/>
    </source>
</evidence>
<evidence type="ECO:0000256" key="1">
    <source>
        <dbReference type="ARBA" id="ARBA00004123"/>
    </source>
</evidence>
<feature type="region of interest" description="Disordered" evidence="10">
    <location>
        <begin position="469"/>
        <end position="491"/>
    </location>
</feature>
<evidence type="ECO:0000256" key="8">
    <source>
        <dbReference type="ARBA" id="ARBA00031256"/>
    </source>
</evidence>
<comment type="function">
    <text evidence="9">Component of the Mediator complex, a coactivator involved in the regulated transcription of nearly all RNA polymerase II-dependent genes. Mediator functions as a bridge to convey information from gene-specific regulatory proteins to the basal RNA polymerase II transcription machinery. Mediator is recruited to promoters by direct interactions with regulatory proteins and serves as a scaffold for the assembly of a functional preinitiation complex with RNA polymerase II and the general transcription factors.</text>
</comment>
<evidence type="ECO:0000256" key="3">
    <source>
        <dbReference type="ARBA" id="ARBA00020628"/>
    </source>
</evidence>
<proteinExistence type="inferred from homology"/>
<dbReference type="OrthoDB" id="5549158at2759"/>
<organism evidence="11 12">
    <name type="scientific">Mortierella isabellina</name>
    <name type="common">Filamentous fungus</name>
    <name type="synonym">Umbelopsis isabellina</name>
    <dbReference type="NCBI Taxonomy" id="91625"/>
    <lineage>
        <taxon>Eukaryota</taxon>
        <taxon>Fungi</taxon>
        <taxon>Fungi incertae sedis</taxon>
        <taxon>Mucoromycota</taxon>
        <taxon>Mucoromycotina</taxon>
        <taxon>Umbelopsidomycetes</taxon>
        <taxon>Umbelopsidales</taxon>
        <taxon>Umbelopsidaceae</taxon>
        <taxon>Umbelopsis</taxon>
    </lineage>
</organism>
<comment type="subcellular location">
    <subcellularLocation>
        <location evidence="1 9">Nucleus</location>
    </subcellularLocation>
</comment>
<protein>
    <recommendedName>
        <fullName evidence="3 9">Mediator of RNA polymerase II transcription subunit 5</fullName>
    </recommendedName>
    <alternativeName>
        <fullName evidence="8 9">Mediator complex subunit 5</fullName>
    </alternativeName>
</protein>
<dbReference type="GO" id="GO:0016592">
    <property type="term" value="C:mediator complex"/>
    <property type="evidence" value="ECO:0007669"/>
    <property type="project" value="InterPro"/>
</dbReference>